<proteinExistence type="predicted"/>
<dbReference type="AlphaFoldDB" id="A0A1S1LK12"/>
<evidence type="ECO:0000313" key="1">
    <source>
        <dbReference type="EMBL" id="OHU51488.1"/>
    </source>
</evidence>
<name>A0A1S1LK12_MYCCH</name>
<sequence>MIPVGRLAPGNQWDQNMLDRLFRNELYPTGLEFKTTAGYPVGDGCVLIIPGRYWAEHTGKITEAIRQYRWVLGIRTSDEEDLFDIMKVEHPNIRWWTQTPRTDREYDARLIGLGYPPHFNKLHDRDRLLNVFLSAQDTHGRRKECFAHLEGLRFSRIHQTAGFTEGLNASEYTECMCTGKVAPAPSGAVSPDSFRLYEALEAHCVPIADDVSPSYASQGYWRRMFPDAPFPILTDYGQLSELIDEALGDWPRNANRITAWWMQTKRQMSKWLREDLHALGAL</sequence>
<reference evidence="1 2" key="1">
    <citation type="submission" date="2016-10" db="EMBL/GenBank/DDBJ databases">
        <title>Evaluation of Human, Veterinary and Environmental Mycobacterium chelonae Isolates by Core Genome Phylogenomic Analysis, Targeted Gene Comparison, and Anti-microbial Susceptibility Patterns: A Tale of Mistaken Identities.</title>
        <authorList>
            <person name="Fogelson S.B."/>
            <person name="Camus A.C."/>
            <person name="Lorenz W."/>
            <person name="Vasireddy R."/>
            <person name="Vasireddy S."/>
            <person name="Smith T."/>
            <person name="Brown-Elliott B.A."/>
            <person name="Wallace R.J.Jr."/>
            <person name="Hasan N.A."/>
            <person name="Reischl U."/>
            <person name="Sanchez S."/>
        </authorList>
    </citation>
    <scope>NUCLEOTIDE SEQUENCE [LARGE SCALE GENOMIC DNA]</scope>
    <source>
        <strain evidence="1 2">15515</strain>
    </source>
</reference>
<comment type="caution">
    <text evidence="1">The sequence shown here is derived from an EMBL/GenBank/DDBJ whole genome shotgun (WGS) entry which is preliminary data.</text>
</comment>
<dbReference type="Proteomes" id="UP000180043">
    <property type="component" value="Unassembled WGS sequence"/>
</dbReference>
<protein>
    <recommendedName>
        <fullName evidence="3">Glycosyltransferase</fullName>
    </recommendedName>
</protein>
<dbReference type="EMBL" id="MLIQ01000023">
    <property type="protein sequence ID" value="OHU51488.1"/>
    <property type="molecule type" value="Genomic_DNA"/>
</dbReference>
<accession>A0A1S1LK12</accession>
<evidence type="ECO:0008006" key="3">
    <source>
        <dbReference type="Google" id="ProtNLM"/>
    </source>
</evidence>
<evidence type="ECO:0000313" key="2">
    <source>
        <dbReference type="Proteomes" id="UP000180043"/>
    </source>
</evidence>
<organism evidence="1 2">
    <name type="scientific">Mycobacteroides chelonae</name>
    <name type="common">Mycobacterium chelonae</name>
    <dbReference type="NCBI Taxonomy" id="1774"/>
    <lineage>
        <taxon>Bacteria</taxon>
        <taxon>Bacillati</taxon>
        <taxon>Actinomycetota</taxon>
        <taxon>Actinomycetes</taxon>
        <taxon>Mycobacteriales</taxon>
        <taxon>Mycobacteriaceae</taxon>
        <taxon>Mycobacteroides</taxon>
    </lineage>
</organism>
<dbReference type="RefSeq" id="WP_070947704.1">
    <property type="nucleotide sequence ID" value="NZ_MLIQ01000023.1"/>
</dbReference>
<gene>
    <name evidence="1" type="ORF">BKG82_23105</name>
</gene>